<keyword evidence="7" id="KW-1185">Reference proteome</keyword>
<dbReference type="OrthoDB" id="2122304at2759"/>
<evidence type="ECO:0000313" key="7">
    <source>
        <dbReference type="Proteomes" id="UP000800200"/>
    </source>
</evidence>
<sequence>MVLNFSIYSIPVYWVMGLWPHIHGVRLIKKANNKKWDNCNPRGVDTAAKYQKSVPAEVFAKFERAEAAHKNMMENAPLFIGAVIAGNIAGLPASTLNAATGVYLALRIVYIGLYIKVTRQKYSYLRTTTWFIFTAVLFGLFIKASNKLAYQD</sequence>
<dbReference type="PANTHER" id="PTHR35371:SF1">
    <property type="entry name" value="BLR7753 PROTEIN"/>
    <property type="match status" value="1"/>
</dbReference>
<dbReference type="InterPro" id="IPR023352">
    <property type="entry name" value="MAPEG-like_dom_sf"/>
</dbReference>
<dbReference type="InterPro" id="IPR001129">
    <property type="entry name" value="Membr-assoc_MAPEG"/>
</dbReference>
<reference evidence="6" key="1">
    <citation type="journal article" date="2020" name="Stud. Mycol.">
        <title>101 Dothideomycetes genomes: a test case for predicting lifestyles and emergence of pathogens.</title>
        <authorList>
            <person name="Haridas S."/>
            <person name="Albert R."/>
            <person name="Binder M."/>
            <person name="Bloem J."/>
            <person name="Labutti K."/>
            <person name="Salamov A."/>
            <person name="Andreopoulos B."/>
            <person name="Baker S."/>
            <person name="Barry K."/>
            <person name="Bills G."/>
            <person name="Bluhm B."/>
            <person name="Cannon C."/>
            <person name="Castanera R."/>
            <person name="Culley D."/>
            <person name="Daum C."/>
            <person name="Ezra D."/>
            <person name="Gonzalez J."/>
            <person name="Henrissat B."/>
            <person name="Kuo A."/>
            <person name="Liang C."/>
            <person name="Lipzen A."/>
            <person name="Lutzoni F."/>
            <person name="Magnuson J."/>
            <person name="Mondo S."/>
            <person name="Nolan M."/>
            <person name="Ohm R."/>
            <person name="Pangilinan J."/>
            <person name="Park H.-J."/>
            <person name="Ramirez L."/>
            <person name="Alfaro M."/>
            <person name="Sun H."/>
            <person name="Tritt A."/>
            <person name="Yoshinaga Y."/>
            <person name="Zwiers L.-H."/>
            <person name="Turgeon B."/>
            <person name="Goodwin S."/>
            <person name="Spatafora J."/>
            <person name="Crous P."/>
            <person name="Grigoriev I."/>
        </authorList>
    </citation>
    <scope>NUCLEOTIDE SEQUENCE</scope>
    <source>
        <strain evidence="6">CBS 207.26</strain>
    </source>
</reference>
<dbReference type="PANTHER" id="PTHR35371">
    <property type="entry name" value="INNER MEMBRANE PROTEIN"/>
    <property type="match status" value="1"/>
</dbReference>
<dbReference type="GO" id="GO:0016020">
    <property type="term" value="C:membrane"/>
    <property type="evidence" value="ECO:0007669"/>
    <property type="project" value="UniProtKB-SubCell"/>
</dbReference>
<dbReference type="Pfam" id="PF01124">
    <property type="entry name" value="MAPEG"/>
    <property type="match status" value="1"/>
</dbReference>
<dbReference type="EMBL" id="ML994615">
    <property type="protein sequence ID" value="KAF2192445.1"/>
    <property type="molecule type" value="Genomic_DNA"/>
</dbReference>
<evidence type="ECO:0000256" key="4">
    <source>
        <dbReference type="ARBA" id="ARBA00023136"/>
    </source>
</evidence>
<feature type="transmembrane region" description="Helical" evidence="5">
    <location>
        <begin position="76"/>
        <end position="94"/>
    </location>
</feature>
<keyword evidence="4 5" id="KW-0472">Membrane</keyword>
<evidence type="ECO:0000313" key="6">
    <source>
        <dbReference type="EMBL" id="KAF2192445.1"/>
    </source>
</evidence>
<feature type="transmembrane region" description="Helical" evidence="5">
    <location>
        <begin position="124"/>
        <end position="142"/>
    </location>
</feature>
<protein>
    <recommendedName>
        <fullName evidence="8">Membrane-associated proteins in eicosanoid and glutathione metabolism</fullName>
    </recommendedName>
</protein>
<evidence type="ECO:0000256" key="3">
    <source>
        <dbReference type="ARBA" id="ARBA00022989"/>
    </source>
</evidence>
<dbReference type="SUPFAM" id="SSF161084">
    <property type="entry name" value="MAPEG domain-like"/>
    <property type="match status" value="1"/>
</dbReference>
<feature type="transmembrane region" description="Helical" evidence="5">
    <location>
        <begin position="6"/>
        <end position="25"/>
    </location>
</feature>
<evidence type="ECO:0000256" key="5">
    <source>
        <dbReference type="SAM" id="Phobius"/>
    </source>
</evidence>
<organism evidence="6 7">
    <name type="scientific">Zopfia rhizophila CBS 207.26</name>
    <dbReference type="NCBI Taxonomy" id="1314779"/>
    <lineage>
        <taxon>Eukaryota</taxon>
        <taxon>Fungi</taxon>
        <taxon>Dikarya</taxon>
        <taxon>Ascomycota</taxon>
        <taxon>Pezizomycotina</taxon>
        <taxon>Dothideomycetes</taxon>
        <taxon>Dothideomycetes incertae sedis</taxon>
        <taxon>Zopfiaceae</taxon>
        <taxon>Zopfia</taxon>
    </lineage>
</organism>
<comment type="subcellular location">
    <subcellularLocation>
        <location evidence="1">Membrane</location>
    </subcellularLocation>
</comment>
<accession>A0A6A6EMQ7</accession>
<feature type="transmembrane region" description="Helical" evidence="5">
    <location>
        <begin position="100"/>
        <end position="117"/>
    </location>
</feature>
<dbReference type="Proteomes" id="UP000800200">
    <property type="component" value="Unassembled WGS sequence"/>
</dbReference>
<gene>
    <name evidence="6" type="ORF">K469DRAFT_735448</name>
</gene>
<name>A0A6A6EMQ7_9PEZI</name>
<dbReference type="AlphaFoldDB" id="A0A6A6EMQ7"/>
<keyword evidence="2 5" id="KW-0812">Transmembrane</keyword>
<dbReference type="Gene3D" id="1.20.120.550">
    <property type="entry name" value="Membrane associated eicosanoid/glutathione metabolism-like domain"/>
    <property type="match status" value="1"/>
</dbReference>
<evidence type="ECO:0008006" key="8">
    <source>
        <dbReference type="Google" id="ProtNLM"/>
    </source>
</evidence>
<evidence type="ECO:0000256" key="1">
    <source>
        <dbReference type="ARBA" id="ARBA00004370"/>
    </source>
</evidence>
<keyword evidence="3 5" id="KW-1133">Transmembrane helix</keyword>
<proteinExistence type="predicted"/>
<evidence type="ECO:0000256" key="2">
    <source>
        <dbReference type="ARBA" id="ARBA00022692"/>
    </source>
</evidence>